<dbReference type="GO" id="GO:0004671">
    <property type="term" value="F:protein C-terminal S-isoprenylcysteine carboxyl O-methyltransferase activity"/>
    <property type="evidence" value="ECO:0007669"/>
    <property type="project" value="UniProtKB-EC"/>
</dbReference>
<comment type="caution">
    <text evidence="5">Lacks conserved residue(s) required for the propagation of feature annotation.</text>
</comment>
<keyword evidence="5" id="KW-0256">Endoplasmic reticulum</keyword>
<evidence type="ECO:0000313" key="8">
    <source>
        <dbReference type="Proteomes" id="UP000292082"/>
    </source>
</evidence>
<comment type="catalytic activity">
    <reaction evidence="5">
        <text>[protein]-C-terminal S-[(2E,6E)-farnesyl]-L-cysteine + S-adenosyl-L-methionine = [protein]-C-terminal S-[(2E,6E)-farnesyl]-L-cysteine methyl ester + S-adenosyl-L-homocysteine</text>
        <dbReference type="Rhea" id="RHEA:21672"/>
        <dbReference type="Rhea" id="RHEA-COMP:12125"/>
        <dbReference type="Rhea" id="RHEA-COMP:12126"/>
        <dbReference type="ChEBI" id="CHEBI:57856"/>
        <dbReference type="ChEBI" id="CHEBI:59789"/>
        <dbReference type="ChEBI" id="CHEBI:90510"/>
        <dbReference type="ChEBI" id="CHEBI:90511"/>
        <dbReference type="EC" id="2.1.1.100"/>
    </reaction>
</comment>
<name>A0A4Q9PM71_9APHY</name>
<dbReference type="Gene3D" id="1.20.120.1630">
    <property type="match status" value="1"/>
</dbReference>
<comment type="subcellular location">
    <subcellularLocation>
        <location evidence="5">Endoplasmic reticulum membrane</location>
        <topology evidence="5">Multi-pass membrane protein</topology>
    </subcellularLocation>
    <subcellularLocation>
        <location evidence="1">Membrane</location>
        <topology evidence="1">Multi-pass membrane protein</topology>
    </subcellularLocation>
</comment>
<proteinExistence type="inferred from homology"/>
<dbReference type="EMBL" id="ML145171">
    <property type="protein sequence ID" value="TBU55312.1"/>
    <property type="molecule type" value="Genomic_DNA"/>
</dbReference>
<dbReference type="AlphaFoldDB" id="A0A4Q9PM71"/>
<dbReference type="Pfam" id="PF04140">
    <property type="entry name" value="ICMT"/>
    <property type="match status" value="1"/>
</dbReference>
<keyword evidence="5" id="KW-0489">Methyltransferase</keyword>
<evidence type="ECO:0000256" key="4">
    <source>
        <dbReference type="ARBA" id="ARBA00023136"/>
    </source>
</evidence>
<evidence type="ECO:0000256" key="2">
    <source>
        <dbReference type="ARBA" id="ARBA00022692"/>
    </source>
</evidence>
<dbReference type="Proteomes" id="UP000292082">
    <property type="component" value="Unassembled WGS sequence"/>
</dbReference>
<comment type="similarity">
    <text evidence="5">Belongs to the class VI-like SAM-binding methyltransferase superfamily. Isoprenylcysteine carboxyl methyltransferase family.</text>
</comment>
<dbReference type="PANTHER" id="PTHR12714">
    <property type="entry name" value="PROTEIN-S ISOPRENYLCYSTEINE O-METHYLTRANSFERASE"/>
    <property type="match status" value="1"/>
</dbReference>
<feature type="signal peptide" evidence="6">
    <location>
        <begin position="1"/>
        <end position="20"/>
    </location>
</feature>
<feature type="chain" id="PRO_5020627277" description="Protein-S-isoprenylcysteine O-methyltransferase" evidence="6">
    <location>
        <begin position="21"/>
        <end position="242"/>
    </location>
</feature>
<feature type="transmembrane region" description="Helical" evidence="5">
    <location>
        <begin position="95"/>
        <end position="118"/>
    </location>
</feature>
<keyword evidence="8" id="KW-1185">Reference proteome</keyword>
<gene>
    <name evidence="7" type="ORF">BD310DRAFT_979708</name>
</gene>
<keyword evidence="2 5" id="KW-0812">Transmembrane</keyword>
<feature type="transmembrane region" description="Helical" evidence="5">
    <location>
        <begin position="52"/>
        <end position="74"/>
    </location>
</feature>
<evidence type="ECO:0000313" key="7">
    <source>
        <dbReference type="EMBL" id="TBU55312.1"/>
    </source>
</evidence>
<protein>
    <recommendedName>
        <fullName evidence="5">Protein-S-isoprenylcysteine O-methyltransferase</fullName>
        <ecNumber evidence="5">2.1.1.100</ecNumber>
    </recommendedName>
</protein>
<evidence type="ECO:0000256" key="3">
    <source>
        <dbReference type="ARBA" id="ARBA00022989"/>
    </source>
</evidence>
<reference evidence="7 8" key="1">
    <citation type="submission" date="2019-01" db="EMBL/GenBank/DDBJ databases">
        <title>Draft genome sequences of three monokaryotic isolates of the white-rot basidiomycete fungus Dichomitus squalens.</title>
        <authorList>
            <consortium name="DOE Joint Genome Institute"/>
            <person name="Lopez S.C."/>
            <person name="Andreopoulos B."/>
            <person name="Pangilinan J."/>
            <person name="Lipzen A."/>
            <person name="Riley R."/>
            <person name="Ahrendt S."/>
            <person name="Ng V."/>
            <person name="Barry K."/>
            <person name="Daum C."/>
            <person name="Grigoriev I.V."/>
            <person name="Hilden K.S."/>
            <person name="Makela M.R."/>
            <person name="de Vries R.P."/>
        </authorList>
    </citation>
    <scope>NUCLEOTIDE SEQUENCE [LARGE SCALE GENOMIC DNA]</scope>
    <source>
        <strain evidence="7 8">CBS 464.89</strain>
    </source>
</reference>
<dbReference type="GO" id="GO:0032259">
    <property type="term" value="P:methylation"/>
    <property type="evidence" value="ECO:0007669"/>
    <property type="project" value="UniProtKB-KW"/>
</dbReference>
<keyword evidence="3 5" id="KW-1133">Transmembrane helix</keyword>
<dbReference type="InterPro" id="IPR007269">
    <property type="entry name" value="ICMT_MeTrfase"/>
</dbReference>
<sequence length="242" mass="26807">MSIVFLAKVLALALAMVAEAVTWKAPNPTPPTEAELSRYRGGRDMGTLYAPWYHLPVLVVSFSAHLCEIAAVLAKVYPSPPADRVLSVLFDDPRAAGKLAITPAFVIGFVLLVVGGAVRKICYDTMGKQYTFQLAVLKDHKLVTSGPYAVVRHPGYSSFLSAVLGNIMIEFLPGSYLYESGVLRKPMVAVAVAFWTAWVLRTAVILGIERVKREDATMKREFGKEWEEWAKVTPYKLIPYVW</sequence>
<evidence type="ECO:0000256" key="5">
    <source>
        <dbReference type="RuleBase" id="RU362022"/>
    </source>
</evidence>
<organism evidence="7 8">
    <name type="scientific">Dichomitus squalens</name>
    <dbReference type="NCBI Taxonomy" id="114155"/>
    <lineage>
        <taxon>Eukaryota</taxon>
        <taxon>Fungi</taxon>
        <taxon>Dikarya</taxon>
        <taxon>Basidiomycota</taxon>
        <taxon>Agaricomycotina</taxon>
        <taxon>Agaricomycetes</taxon>
        <taxon>Polyporales</taxon>
        <taxon>Polyporaceae</taxon>
        <taxon>Dichomitus</taxon>
    </lineage>
</organism>
<dbReference type="GO" id="GO:0005789">
    <property type="term" value="C:endoplasmic reticulum membrane"/>
    <property type="evidence" value="ECO:0007669"/>
    <property type="project" value="UniProtKB-SubCell"/>
</dbReference>
<evidence type="ECO:0000256" key="1">
    <source>
        <dbReference type="ARBA" id="ARBA00004141"/>
    </source>
</evidence>
<keyword evidence="6" id="KW-0732">Signal</keyword>
<keyword evidence="5" id="KW-0808">Transferase</keyword>
<keyword evidence="4 5" id="KW-0472">Membrane</keyword>
<feature type="transmembrane region" description="Helical" evidence="5">
    <location>
        <begin position="187"/>
        <end position="208"/>
    </location>
</feature>
<keyword evidence="5" id="KW-0949">S-adenosyl-L-methionine</keyword>
<dbReference type="PANTHER" id="PTHR12714:SF9">
    <property type="entry name" value="PROTEIN-S-ISOPRENYLCYSTEINE O-METHYLTRANSFERASE"/>
    <property type="match status" value="1"/>
</dbReference>
<accession>A0A4Q9PM71</accession>
<evidence type="ECO:0000256" key="6">
    <source>
        <dbReference type="SAM" id="SignalP"/>
    </source>
</evidence>
<dbReference type="EC" id="2.1.1.100" evidence="5"/>